<sequence>MLSLKFSKHNILCLVPWGEEKNTIYGGYSQKMALCSSFLPPPVVKVAFFDNNIN</sequence>
<dbReference type="EMBL" id="UOFX01000029">
    <property type="protein sequence ID" value="VAX07751.1"/>
    <property type="molecule type" value="Genomic_DNA"/>
</dbReference>
<proteinExistence type="predicted"/>
<name>A0A3B1B0Z4_9ZZZZ</name>
<dbReference type="AlphaFoldDB" id="A0A3B1B0Z4"/>
<protein>
    <submittedName>
        <fullName evidence="1">Uncharacterized protein</fullName>
    </submittedName>
</protein>
<accession>A0A3B1B0Z4</accession>
<evidence type="ECO:0000313" key="1">
    <source>
        <dbReference type="EMBL" id="VAX07751.1"/>
    </source>
</evidence>
<gene>
    <name evidence="1" type="ORF">MNBD_GAMMA26-846</name>
</gene>
<organism evidence="1">
    <name type="scientific">hydrothermal vent metagenome</name>
    <dbReference type="NCBI Taxonomy" id="652676"/>
    <lineage>
        <taxon>unclassified sequences</taxon>
        <taxon>metagenomes</taxon>
        <taxon>ecological metagenomes</taxon>
    </lineage>
</organism>
<reference evidence="1" key="1">
    <citation type="submission" date="2018-06" db="EMBL/GenBank/DDBJ databases">
        <authorList>
            <person name="Zhirakovskaya E."/>
        </authorList>
    </citation>
    <scope>NUCLEOTIDE SEQUENCE</scope>
</reference>